<protein>
    <recommendedName>
        <fullName evidence="4">Sortilin N-terminal domain-containing protein</fullName>
    </recommendedName>
</protein>
<evidence type="ECO:0000256" key="1">
    <source>
        <dbReference type="SAM" id="Phobius"/>
    </source>
</evidence>
<dbReference type="GO" id="GO:0010411">
    <property type="term" value="P:xyloglucan metabolic process"/>
    <property type="evidence" value="ECO:0007669"/>
    <property type="project" value="TreeGrafter"/>
</dbReference>
<gene>
    <name evidence="2" type="ORF">COU81_01035</name>
</gene>
<comment type="caution">
    <text evidence="2">The sequence shown here is derived from an EMBL/GenBank/DDBJ whole genome shotgun (WGS) entry which is preliminary data.</text>
</comment>
<organism evidence="2 3">
    <name type="scientific">Candidatus Portnoybacteria bacterium CG10_big_fil_rev_8_21_14_0_10_36_7</name>
    <dbReference type="NCBI Taxonomy" id="1974812"/>
    <lineage>
        <taxon>Bacteria</taxon>
        <taxon>Candidatus Portnoyibacteriota</taxon>
    </lineage>
</organism>
<keyword evidence="1" id="KW-0472">Membrane</keyword>
<proteinExistence type="predicted"/>
<dbReference type="InterPro" id="IPR015943">
    <property type="entry name" value="WD40/YVTN_repeat-like_dom_sf"/>
</dbReference>
<evidence type="ECO:0000313" key="3">
    <source>
        <dbReference type="Proteomes" id="UP000231450"/>
    </source>
</evidence>
<sequence length="353" mass="39433">MSLKEIITKERVAYLLIFPFSLFSWFFSPADLGMYRSNDAGNSWQAKIAVNRGVSISSVSVLSVAIDPINSRTVYVGTRGRGLYKSQDGGEHWYQVKDMAGQLAMNANIYKIIIDPDNTNNVYLGTYQNRRGRFFRSVDGGQSFRETYVVSDDKYAIFAVEIDPINTSTVYMGTAQGGLLKSVNGGQSWRVIKWFGDVIADIKTDPRNTSIIYVATYNHGIYKTYNRGASWVSLEDRTSEFQEANELEQIIMDPEAPNTLYLATTYGLLKSYDGGDNWQSVEIIIPERSLPILSVAVSFINSKLIYYSAGSAIYKSTNGGVDWSVDSLPSTRNAKVIAFDPTDPDIMFIGMHK</sequence>
<dbReference type="AlphaFoldDB" id="A0A2M8KEN2"/>
<dbReference type="InterPro" id="IPR052025">
    <property type="entry name" value="Xyloglucanase_GH74"/>
</dbReference>
<reference evidence="3" key="1">
    <citation type="submission" date="2017-09" db="EMBL/GenBank/DDBJ databases">
        <title>Depth-based differentiation of microbial function through sediment-hosted aquifers and enrichment of novel symbionts in the deep terrestrial subsurface.</title>
        <authorList>
            <person name="Probst A.J."/>
            <person name="Ladd B."/>
            <person name="Jarett J.K."/>
            <person name="Geller-Mcgrath D.E."/>
            <person name="Sieber C.M.K."/>
            <person name="Emerson J.B."/>
            <person name="Anantharaman K."/>
            <person name="Thomas B.C."/>
            <person name="Malmstrom R."/>
            <person name="Stieglmeier M."/>
            <person name="Klingl A."/>
            <person name="Woyke T."/>
            <person name="Ryan C.M."/>
            <person name="Banfield J.F."/>
        </authorList>
    </citation>
    <scope>NUCLEOTIDE SEQUENCE [LARGE SCALE GENOMIC DNA]</scope>
</reference>
<keyword evidence="1" id="KW-1133">Transmembrane helix</keyword>
<dbReference type="Gene3D" id="2.130.10.10">
    <property type="entry name" value="YVTN repeat-like/Quinoprotein amine dehydrogenase"/>
    <property type="match status" value="3"/>
</dbReference>
<name>A0A2M8KEN2_9BACT</name>
<dbReference type="PANTHER" id="PTHR43739:SF5">
    <property type="entry name" value="EXO-ALPHA-SIALIDASE"/>
    <property type="match status" value="1"/>
</dbReference>
<keyword evidence="1" id="KW-0812">Transmembrane</keyword>
<dbReference type="PANTHER" id="PTHR43739">
    <property type="entry name" value="XYLOGLUCANASE (EUROFUNG)"/>
    <property type="match status" value="1"/>
</dbReference>
<dbReference type="CDD" id="cd15482">
    <property type="entry name" value="Sialidase_non-viral"/>
    <property type="match status" value="1"/>
</dbReference>
<accession>A0A2M8KEN2</accession>
<dbReference type="EMBL" id="PFDW01000021">
    <property type="protein sequence ID" value="PJE58376.1"/>
    <property type="molecule type" value="Genomic_DNA"/>
</dbReference>
<evidence type="ECO:0000313" key="2">
    <source>
        <dbReference type="EMBL" id="PJE58376.1"/>
    </source>
</evidence>
<evidence type="ECO:0008006" key="4">
    <source>
        <dbReference type="Google" id="ProtNLM"/>
    </source>
</evidence>
<dbReference type="Proteomes" id="UP000231450">
    <property type="component" value="Unassembled WGS sequence"/>
</dbReference>
<dbReference type="SUPFAM" id="SSF110296">
    <property type="entry name" value="Oligoxyloglucan reducing end-specific cellobiohydrolase"/>
    <property type="match status" value="2"/>
</dbReference>
<feature type="transmembrane region" description="Helical" evidence="1">
    <location>
        <begin position="12"/>
        <end position="28"/>
    </location>
</feature>